<dbReference type="EMBL" id="UFXP01000001">
    <property type="protein sequence ID" value="STC77607.1"/>
    <property type="molecule type" value="Genomic_DNA"/>
</dbReference>
<dbReference type="Proteomes" id="UP000254287">
    <property type="component" value="Unassembled WGS sequence"/>
</dbReference>
<accession>A0A376CZZ8</accession>
<gene>
    <name evidence="1" type="ORF">NCTC10289_01307</name>
</gene>
<sequence>MATRNHIPTSRWSGAPMSKPSDFITIEERVISMNLPR</sequence>
<reference evidence="1 2" key="1">
    <citation type="submission" date="2018-06" db="EMBL/GenBank/DDBJ databases">
        <authorList>
            <consortium name="Pathogen Informatics"/>
            <person name="Doyle S."/>
        </authorList>
    </citation>
    <scope>NUCLEOTIDE SEQUENCE [LARGE SCALE GENOMIC DNA]</scope>
    <source>
        <strain evidence="1 2">NCTC10289</strain>
    </source>
</reference>
<organism evidence="1 2">
    <name type="scientific">Corynebacterium minutissimum</name>
    <dbReference type="NCBI Taxonomy" id="38301"/>
    <lineage>
        <taxon>Bacteria</taxon>
        <taxon>Bacillati</taxon>
        <taxon>Actinomycetota</taxon>
        <taxon>Actinomycetes</taxon>
        <taxon>Mycobacteriales</taxon>
        <taxon>Corynebacteriaceae</taxon>
        <taxon>Corynebacterium</taxon>
    </lineage>
</organism>
<proteinExistence type="predicted"/>
<dbReference type="AlphaFoldDB" id="A0A376CZZ8"/>
<name>A0A376CZZ8_9CORY</name>
<evidence type="ECO:0000313" key="2">
    <source>
        <dbReference type="Proteomes" id="UP000254287"/>
    </source>
</evidence>
<evidence type="ECO:0000313" key="1">
    <source>
        <dbReference type="EMBL" id="STC77607.1"/>
    </source>
</evidence>
<protein>
    <submittedName>
        <fullName evidence="1">Uncharacterized protein</fullName>
    </submittedName>
</protein>